<gene>
    <name evidence="1" type="ORF">TIFTF001_052343</name>
</gene>
<accession>A0AA88JH84</accession>
<sequence length="10" mass="1047">MDLAVTTPSL</sequence>
<proteinExistence type="predicted"/>
<organism evidence="1 2">
    <name type="scientific">Ficus carica</name>
    <name type="common">Common fig</name>
    <dbReference type="NCBI Taxonomy" id="3494"/>
    <lineage>
        <taxon>Eukaryota</taxon>
        <taxon>Viridiplantae</taxon>
        <taxon>Streptophyta</taxon>
        <taxon>Embryophyta</taxon>
        <taxon>Tracheophyta</taxon>
        <taxon>Spermatophyta</taxon>
        <taxon>Magnoliopsida</taxon>
        <taxon>eudicotyledons</taxon>
        <taxon>Gunneridae</taxon>
        <taxon>Pentapetalae</taxon>
        <taxon>rosids</taxon>
        <taxon>fabids</taxon>
        <taxon>Rosales</taxon>
        <taxon>Moraceae</taxon>
        <taxon>Ficeae</taxon>
        <taxon>Ficus</taxon>
    </lineage>
</organism>
<reference evidence="1" key="1">
    <citation type="submission" date="2023-07" db="EMBL/GenBank/DDBJ databases">
        <title>draft genome sequence of fig (Ficus carica).</title>
        <authorList>
            <person name="Takahashi T."/>
            <person name="Nishimura K."/>
        </authorList>
    </citation>
    <scope>NUCLEOTIDE SEQUENCE</scope>
</reference>
<evidence type="ECO:0000313" key="2">
    <source>
        <dbReference type="Proteomes" id="UP001187192"/>
    </source>
</evidence>
<keyword evidence="2" id="KW-1185">Reference proteome</keyword>
<comment type="caution">
    <text evidence="1">The sequence shown here is derived from an EMBL/GenBank/DDBJ whole genome shotgun (WGS) entry which is preliminary data.</text>
</comment>
<protein>
    <submittedName>
        <fullName evidence="1">Uncharacterized protein</fullName>
    </submittedName>
</protein>
<name>A0AA88JH84_FICCA</name>
<evidence type="ECO:0000313" key="1">
    <source>
        <dbReference type="EMBL" id="GMN74270.1"/>
    </source>
</evidence>
<dbReference type="Proteomes" id="UP001187192">
    <property type="component" value="Unassembled WGS sequence"/>
</dbReference>
<dbReference type="EMBL" id="BTGU01010840">
    <property type="protein sequence ID" value="GMN74270.1"/>
    <property type="molecule type" value="Genomic_DNA"/>
</dbReference>